<evidence type="ECO:0000256" key="2">
    <source>
        <dbReference type="ARBA" id="ARBA00023002"/>
    </source>
</evidence>
<accession>A0A1P8JSM1</accession>
<dbReference type="EMBL" id="CP019236">
    <property type="protein sequence ID" value="APW36728.1"/>
    <property type="molecule type" value="Genomic_DNA"/>
</dbReference>
<evidence type="ECO:0000313" key="4">
    <source>
        <dbReference type="Proteomes" id="UP000186609"/>
    </source>
</evidence>
<gene>
    <name evidence="3" type="ORF">RD110_05585</name>
</gene>
<dbReference type="PROSITE" id="PS00061">
    <property type="entry name" value="ADH_SHORT"/>
    <property type="match status" value="1"/>
</dbReference>
<dbReference type="Pfam" id="PF13561">
    <property type="entry name" value="adh_short_C2"/>
    <property type="match status" value="1"/>
</dbReference>
<dbReference type="PRINTS" id="PR00081">
    <property type="entry name" value="GDHRDH"/>
</dbReference>
<dbReference type="PANTHER" id="PTHR43639">
    <property type="entry name" value="OXIDOREDUCTASE, SHORT-CHAIN DEHYDROGENASE/REDUCTASE FAMILY (AFU_ORTHOLOGUE AFUA_5G02870)"/>
    <property type="match status" value="1"/>
</dbReference>
<organism evidence="3 4">
    <name type="scientific">Rhodoferax koreensis</name>
    <dbReference type="NCBI Taxonomy" id="1842727"/>
    <lineage>
        <taxon>Bacteria</taxon>
        <taxon>Pseudomonadati</taxon>
        <taxon>Pseudomonadota</taxon>
        <taxon>Betaproteobacteria</taxon>
        <taxon>Burkholderiales</taxon>
        <taxon>Comamonadaceae</taxon>
        <taxon>Rhodoferax</taxon>
    </lineage>
</organism>
<dbReference type="RefSeq" id="WP_076197467.1">
    <property type="nucleotide sequence ID" value="NZ_CP019236.1"/>
</dbReference>
<dbReference type="InterPro" id="IPR020904">
    <property type="entry name" value="Sc_DH/Rdtase_CS"/>
</dbReference>
<dbReference type="AlphaFoldDB" id="A0A1P8JSM1"/>
<dbReference type="Gene3D" id="3.40.50.720">
    <property type="entry name" value="NAD(P)-binding Rossmann-like Domain"/>
    <property type="match status" value="1"/>
</dbReference>
<reference evidence="3 4" key="1">
    <citation type="submission" date="2017-01" db="EMBL/GenBank/DDBJ databases">
        <authorList>
            <person name="Mah S.A."/>
            <person name="Swanson W.J."/>
            <person name="Moy G.W."/>
            <person name="Vacquier V.D."/>
        </authorList>
    </citation>
    <scope>NUCLEOTIDE SEQUENCE [LARGE SCALE GENOMIC DNA]</scope>
    <source>
        <strain evidence="3 4">DCY110</strain>
    </source>
</reference>
<sequence length="259" mass="26657">MTDFSKTLRFEGKRVLVTGAGSGIGAAVAVAFGSLGARVAVHYAHNRDGAETVAAAIRSAGGTAITLGGDLQDRSVANPLIAKTAEAFGGLDVLVNNAGDMFGRRALEQASDEDYDRVMGLNVHAAFAICRAAAPVMRTAKSGCMINTTSIAARTGGGEGVGLYGSAKAFVSTMTRVLAREMAPHGVRVNGVAPGVILTDFHVRNSSPEQLEGARKSIPMGRTGTPDDCVGAYLFLADETLAGYVTGQILEVNGGQLMP</sequence>
<proteinExistence type="inferred from homology"/>
<dbReference type="FunFam" id="3.40.50.720:FF:000084">
    <property type="entry name" value="Short-chain dehydrogenase reductase"/>
    <property type="match status" value="1"/>
</dbReference>
<dbReference type="STRING" id="1842727.RD110_05585"/>
<dbReference type="KEGG" id="rhy:RD110_05585"/>
<comment type="similarity">
    <text evidence="1">Belongs to the short-chain dehydrogenases/reductases (SDR) family.</text>
</comment>
<dbReference type="InterPro" id="IPR036291">
    <property type="entry name" value="NAD(P)-bd_dom_sf"/>
</dbReference>
<dbReference type="SUPFAM" id="SSF51735">
    <property type="entry name" value="NAD(P)-binding Rossmann-fold domains"/>
    <property type="match status" value="1"/>
</dbReference>
<evidence type="ECO:0000313" key="3">
    <source>
        <dbReference type="EMBL" id="APW36728.1"/>
    </source>
</evidence>
<keyword evidence="4" id="KW-1185">Reference proteome</keyword>
<name>A0A1P8JSM1_9BURK</name>
<keyword evidence="2" id="KW-0560">Oxidoreductase</keyword>
<dbReference type="OrthoDB" id="9803333at2"/>
<dbReference type="InterPro" id="IPR002347">
    <property type="entry name" value="SDR_fam"/>
</dbReference>
<dbReference type="PRINTS" id="PR00080">
    <property type="entry name" value="SDRFAMILY"/>
</dbReference>
<dbReference type="Proteomes" id="UP000186609">
    <property type="component" value="Chromosome"/>
</dbReference>
<dbReference type="GO" id="GO:0016491">
    <property type="term" value="F:oxidoreductase activity"/>
    <property type="evidence" value="ECO:0007669"/>
    <property type="project" value="UniProtKB-KW"/>
</dbReference>
<dbReference type="PANTHER" id="PTHR43639:SF1">
    <property type="entry name" value="SHORT-CHAIN DEHYDROGENASE_REDUCTASE FAMILY PROTEIN"/>
    <property type="match status" value="1"/>
</dbReference>
<evidence type="ECO:0000256" key="1">
    <source>
        <dbReference type="ARBA" id="ARBA00006484"/>
    </source>
</evidence>
<protein>
    <submittedName>
        <fullName evidence="3">Oxidoreductase</fullName>
    </submittedName>
</protein>